<evidence type="ECO:0000256" key="2">
    <source>
        <dbReference type="SAM" id="MobiDB-lite"/>
    </source>
</evidence>
<feature type="compositionally biased region" description="Polar residues" evidence="2">
    <location>
        <begin position="312"/>
        <end position="323"/>
    </location>
</feature>
<protein>
    <submittedName>
        <fullName evidence="3">Uncharacterized protein</fullName>
    </submittedName>
</protein>
<feature type="compositionally biased region" description="Basic and acidic residues" evidence="2">
    <location>
        <begin position="284"/>
        <end position="300"/>
    </location>
</feature>
<keyword evidence="4" id="KW-1185">Reference proteome</keyword>
<organism evidence="3 4">
    <name type="scientific">Equus asinus</name>
    <name type="common">Donkey</name>
    <name type="synonym">Equus africanus asinus</name>
    <dbReference type="NCBI Taxonomy" id="9793"/>
    <lineage>
        <taxon>Eukaryota</taxon>
        <taxon>Metazoa</taxon>
        <taxon>Chordata</taxon>
        <taxon>Craniata</taxon>
        <taxon>Vertebrata</taxon>
        <taxon>Euteleostomi</taxon>
        <taxon>Mammalia</taxon>
        <taxon>Eutheria</taxon>
        <taxon>Laurasiatheria</taxon>
        <taxon>Perissodactyla</taxon>
        <taxon>Equidae</taxon>
        <taxon>Equus</taxon>
    </lineage>
</organism>
<accession>A0A9L0I6R6</accession>
<feature type="compositionally biased region" description="Pro residues" evidence="2">
    <location>
        <begin position="13"/>
        <end position="27"/>
    </location>
</feature>
<feature type="region of interest" description="Disordered" evidence="2">
    <location>
        <begin position="1"/>
        <end position="102"/>
    </location>
</feature>
<reference evidence="3 4" key="1">
    <citation type="journal article" date="2020" name="Nat. Commun.">
        <title>Donkey genomes provide new insights into domestication and selection for coat color.</title>
        <authorList>
            <person name="Wang"/>
            <person name="C."/>
            <person name="Li"/>
            <person name="H."/>
            <person name="Guo"/>
            <person name="Y."/>
            <person name="Huang"/>
            <person name="J."/>
            <person name="Sun"/>
            <person name="Y."/>
            <person name="Min"/>
            <person name="J."/>
            <person name="Wang"/>
            <person name="J."/>
            <person name="Fang"/>
            <person name="X."/>
            <person name="Zhao"/>
            <person name="Z."/>
            <person name="Wang"/>
            <person name="S."/>
            <person name="Zhang"/>
            <person name="Y."/>
            <person name="Liu"/>
            <person name="Q."/>
            <person name="Jiang"/>
            <person name="Q."/>
            <person name="Wang"/>
            <person name="X."/>
            <person name="Guo"/>
            <person name="Y."/>
            <person name="Yang"/>
            <person name="C."/>
            <person name="Wang"/>
            <person name="Y."/>
            <person name="Tian"/>
            <person name="F."/>
            <person name="Zhuang"/>
            <person name="G."/>
            <person name="Fan"/>
            <person name="Y."/>
            <person name="Gao"/>
            <person name="Q."/>
            <person name="Li"/>
            <person name="Y."/>
            <person name="Ju"/>
            <person name="Z."/>
            <person name="Li"/>
            <person name="J."/>
            <person name="Li"/>
            <person name="R."/>
            <person name="Hou"/>
            <person name="M."/>
            <person name="Yang"/>
            <person name="G."/>
            <person name="Liu"/>
            <person name="G."/>
            <person name="Liu"/>
            <person name="W."/>
            <person name="Guo"/>
            <person name="J."/>
            <person name="Pan"/>
            <person name="S."/>
            <person name="Fan"/>
            <person name="G."/>
            <person name="Zhang"/>
            <person name="W."/>
            <person name="Zhang"/>
            <person name="R."/>
            <person name="Yu"/>
            <person name="J."/>
            <person name="Zhang"/>
            <person name="X."/>
            <person name="Yin"/>
            <person name="Q."/>
            <person name="Ji"/>
            <person name="C."/>
            <person name="Jin"/>
            <person name="Y."/>
            <person name="Yue"/>
            <person name="G."/>
            <person name="Liu"/>
            <person name="M."/>
            <person name="Xu"/>
            <person name="J."/>
            <person name="Liu"/>
            <person name="S."/>
            <person name="Jordana"/>
            <person name="J."/>
            <person name="Noce"/>
            <person name="A."/>
            <person name="Amills"/>
            <person name="M."/>
            <person name="Wu"/>
            <person name="D.D."/>
            <person name="Li"/>
            <person name="S."/>
            <person name="Zhou"/>
            <person name="X. and Zhong"/>
            <person name="J."/>
        </authorList>
    </citation>
    <scope>NUCLEOTIDE SEQUENCE [LARGE SCALE GENOMIC DNA]</scope>
</reference>
<evidence type="ECO:0000256" key="1">
    <source>
        <dbReference type="ARBA" id="ARBA00005707"/>
    </source>
</evidence>
<gene>
    <name evidence="3" type="primary">C12H8orf33</name>
</gene>
<dbReference type="Pfam" id="PF15393">
    <property type="entry name" value="DUF4615"/>
    <property type="match status" value="2"/>
</dbReference>
<dbReference type="Proteomes" id="UP000694387">
    <property type="component" value="Chromosome 12"/>
</dbReference>
<feature type="compositionally biased region" description="Basic and acidic residues" evidence="2">
    <location>
        <begin position="325"/>
        <end position="336"/>
    </location>
</feature>
<reference evidence="3" key="2">
    <citation type="submission" date="2025-08" db="UniProtKB">
        <authorList>
            <consortium name="Ensembl"/>
        </authorList>
    </citation>
    <scope>IDENTIFICATION</scope>
</reference>
<proteinExistence type="inferred from homology"/>
<name>A0A9L0I6R6_EQUAS</name>
<feature type="region of interest" description="Disordered" evidence="2">
    <location>
        <begin position="271"/>
        <end position="336"/>
    </location>
</feature>
<evidence type="ECO:0000313" key="3">
    <source>
        <dbReference type="Ensembl" id="ENSEASP00005036002.1"/>
    </source>
</evidence>
<evidence type="ECO:0000313" key="4">
    <source>
        <dbReference type="Proteomes" id="UP000694387"/>
    </source>
</evidence>
<dbReference type="Ensembl" id="ENSEAST00005082130.1">
    <property type="protein sequence ID" value="ENSEASP00005036002.1"/>
    <property type="gene ID" value="ENSEASG00005025519.1"/>
</dbReference>
<sequence>DVLLGRGRRPQAQVPPRPAAPGAPRPPAVRSNAVRLCSGTPAHSDAASRARPGGAEGDAASRKQKKKKKTRSGASVANGGSKASEKPAPEEAPLSAEAQARAESLGASLTGGCWQGGGGDGGLGSLWDEAGGRGALTRTATLPNPSQAEQLARELAWCVEQLELGLKTQRPSPRQSEGPFCGVGGARGQCYGLCVAREWDRCLCERTTGGEHRGDHCPLFLSAEEQAVGAIRALRSERTPLPRKRQLMRSLFGDYRAQMESEWREALRALRTGEQPRTVQGVGRESKSPEQRRWREEEMGAGKPLGGAGNEQAWTSGTHNSGLDQGDRSRTVSESL</sequence>
<dbReference type="PANTHER" id="PTHR13602">
    <property type="entry name" value="UPF0488 PROTEIN C8ORF33"/>
    <property type="match status" value="1"/>
</dbReference>
<feature type="compositionally biased region" description="Basic residues" evidence="2">
    <location>
        <begin position="62"/>
        <end position="71"/>
    </location>
</feature>
<dbReference type="InterPro" id="IPR029274">
    <property type="entry name" value="DUF4615"/>
</dbReference>
<comment type="similarity">
    <text evidence="1">Belongs to the UPF0488 family.</text>
</comment>
<dbReference type="AlphaFoldDB" id="A0A9L0I6R6"/>
<dbReference type="PANTHER" id="PTHR13602:SF2">
    <property type="entry name" value="UPF0488 PROTEIN C8ORF33"/>
    <property type="match status" value="1"/>
</dbReference>
<reference evidence="3" key="3">
    <citation type="submission" date="2025-09" db="UniProtKB">
        <authorList>
            <consortium name="Ensembl"/>
        </authorList>
    </citation>
    <scope>IDENTIFICATION</scope>
</reference>
<dbReference type="GeneTree" id="ENSGT00390000000306"/>